<evidence type="ECO:0000256" key="6">
    <source>
        <dbReference type="ARBA" id="ARBA00023237"/>
    </source>
</evidence>
<evidence type="ECO:0000256" key="3">
    <source>
        <dbReference type="ARBA" id="ARBA00022452"/>
    </source>
</evidence>
<keyword evidence="8" id="KW-0732">Signal</keyword>
<dbReference type="EMBL" id="CAIJDO010000070">
    <property type="protein sequence ID" value="CAD0001416.1"/>
    <property type="molecule type" value="Genomic_DNA"/>
</dbReference>
<keyword evidence="5 7" id="KW-0472">Membrane</keyword>
<evidence type="ECO:0000256" key="8">
    <source>
        <dbReference type="SAM" id="SignalP"/>
    </source>
</evidence>
<keyword evidence="4 7" id="KW-0812">Transmembrane</keyword>
<keyword evidence="11" id="KW-1185">Reference proteome</keyword>
<dbReference type="NCBIfam" id="TIGR04056">
    <property type="entry name" value="OMP_RagA_SusC"/>
    <property type="match status" value="1"/>
</dbReference>
<feature type="domain" description="TonB-dependent receptor plug" evidence="9">
    <location>
        <begin position="117"/>
        <end position="222"/>
    </location>
</feature>
<dbReference type="InterPro" id="IPR012910">
    <property type="entry name" value="Plug_dom"/>
</dbReference>
<dbReference type="NCBIfam" id="TIGR04057">
    <property type="entry name" value="SusC_RagA_signa"/>
    <property type="match status" value="1"/>
</dbReference>
<evidence type="ECO:0000313" key="10">
    <source>
        <dbReference type="EMBL" id="CAD0001416.1"/>
    </source>
</evidence>
<evidence type="ECO:0000256" key="5">
    <source>
        <dbReference type="ARBA" id="ARBA00023136"/>
    </source>
</evidence>
<dbReference type="Gene3D" id="2.170.130.10">
    <property type="entry name" value="TonB-dependent receptor, plug domain"/>
    <property type="match status" value="1"/>
</dbReference>
<dbReference type="InterPro" id="IPR039426">
    <property type="entry name" value="TonB-dep_rcpt-like"/>
</dbReference>
<dbReference type="InterPro" id="IPR036942">
    <property type="entry name" value="Beta-barrel_TonB_sf"/>
</dbReference>
<dbReference type="InterPro" id="IPR023997">
    <property type="entry name" value="TonB-dep_OMP_SusC/RagA_CS"/>
</dbReference>
<comment type="similarity">
    <text evidence="7">Belongs to the TonB-dependent receptor family.</text>
</comment>
<evidence type="ECO:0000256" key="2">
    <source>
        <dbReference type="ARBA" id="ARBA00022448"/>
    </source>
</evidence>
<feature type="signal peptide" evidence="8">
    <location>
        <begin position="1"/>
        <end position="22"/>
    </location>
</feature>
<accession>A0A6V6YPW9</accession>
<dbReference type="InterPro" id="IPR037066">
    <property type="entry name" value="Plug_dom_sf"/>
</dbReference>
<dbReference type="GO" id="GO:0009279">
    <property type="term" value="C:cell outer membrane"/>
    <property type="evidence" value="ECO:0007669"/>
    <property type="project" value="UniProtKB-SubCell"/>
</dbReference>
<dbReference type="Pfam" id="PF07715">
    <property type="entry name" value="Plug"/>
    <property type="match status" value="1"/>
</dbReference>
<keyword evidence="3 7" id="KW-1134">Transmembrane beta strand</keyword>
<reference evidence="10 11" key="1">
    <citation type="submission" date="2020-06" db="EMBL/GenBank/DDBJ databases">
        <authorList>
            <person name="Criscuolo A."/>
        </authorList>
    </citation>
    <scope>NUCLEOTIDE SEQUENCE [LARGE SCALE GENOMIC DNA]</scope>
    <source>
        <strain evidence="11">CIP 110025</strain>
    </source>
</reference>
<comment type="caution">
    <text evidence="10">The sequence shown here is derived from an EMBL/GenBank/DDBJ whole genome shotgun (WGS) entry which is preliminary data.</text>
</comment>
<dbReference type="InterPro" id="IPR008969">
    <property type="entry name" value="CarboxyPept-like_regulatory"/>
</dbReference>
<protein>
    <submittedName>
        <fullName evidence="10">SusC/RagA family TonB-linked outer membrane protein</fullName>
    </submittedName>
</protein>
<comment type="subcellular location">
    <subcellularLocation>
        <location evidence="1 7">Cell outer membrane</location>
        <topology evidence="1 7">Multi-pass membrane protein</topology>
    </subcellularLocation>
</comment>
<dbReference type="Gene3D" id="2.60.40.1120">
    <property type="entry name" value="Carboxypeptidase-like, regulatory domain"/>
    <property type="match status" value="1"/>
</dbReference>
<evidence type="ECO:0000256" key="1">
    <source>
        <dbReference type="ARBA" id="ARBA00004571"/>
    </source>
</evidence>
<evidence type="ECO:0000256" key="4">
    <source>
        <dbReference type="ARBA" id="ARBA00022692"/>
    </source>
</evidence>
<name>A0A6V6YPW9_9FLAO</name>
<evidence type="ECO:0000259" key="9">
    <source>
        <dbReference type="Pfam" id="PF07715"/>
    </source>
</evidence>
<dbReference type="Proteomes" id="UP000556700">
    <property type="component" value="Unassembled WGS sequence"/>
</dbReference>
<sequence>MMIKKHIMSTLIVLFFAIGGYAQETVTGVVRDKMGSIPGATIIVKNEKSNTTSDFDGKFSIKVTNPKTAVLVVKFIGMEDITVPLNGRTSGIDIEMKESTSELNEVVVIGYGTQKRANLTGAVSSIKGTVLEKVPTSNVAEALVGKLPGVQITSADGSPGSEIMIRVRGGGSITQDNAPLILVDGFEVATLNDIPPTDIESVEVLKDAASTAIYGARGANGVILVTTKNPKAGRVSVNINSYMQIKTLANRLDVMDPYEYVMMQYEYEKGRSSNPTAFYNRYGQANEMYIYKGDHGVDWQDEIFGTNPITKYLDFSMNGGNKKTKFKFSLTNQDQPGVLIGTGLKQTNMNLTLNTKLSDKFTFEFQSRFINKKIEGAGTEGVNLLTALRQAPTLGLQDYMTLPDDDTYFDPEDYEPVPRFNPIQEAERNYRERTARTFNTVGALTWNLMKGLTFRSSFGFEYQYEEDGRFWGLKTGTANANGGLPVVGWQMTQSPRTQLNNVLNYSFKINNVHDFQTMVGQEMKDQRSASKTYYTGYFPESITAEKALDNLALGKGYNNSSKEGSPNKISSFFGRVNYGYDDRYLATFTIRADGSTKFGPANRWGVFPAGAFAWRISNEKFLKESTTVSNLKLRLSYGVSGNDRIDGDLYAKYYGVSQDRSVGWGEESHYYYNFYNPSGKSVTYLNNPNVKWETTYTANIGVDFGFFKERLTGNIEFYQNTVKDLLVPSDIPGSSGFSKIMTNVGQTSNKGVEFAINANLIQKKDFHLDVNFNIGYNKNKIDALSTGESEWILSSGWAGTQLLNDDDYRAYVGGTKGLIYGFVNDGFYTMDDFDSFDPLTKTWKLKEGVANSKNLSGDPRPGNAKFKKLTPVDASDSNTYVIGANDRKVIGDTNPKYSGGFGLNAVWKNFDFSTFFNFVYGFDVFNANKVMMTSWYQNNQNNLGMEVSMDNRWRNFDDMGNDLRYSPALLADFNKNATMWSPTSIGRPIASSYAVEDGSFLRLNTLSIGYTIPIDVSKKLIFNRVRLYVTGTNLYVWTNYSGYDPEVNLSTGLTPNIDYNAYPRTRNYTLGAQLSF</sequence>
<dbReference type="Gene3D" id="2.40.170.20">
    <property type="entry name" value="TonB-dependent receptor, beta-barrel domain"/>
    <property type="match status" value="1"/>
</dbReference>
<dbReference type="PROSITE" id="PS52016">
    <property type="entry name" value="TONB_DEPENDENT_REC_3"/>
    <property type="match status" value="1"/>
</dbReference>
<organism evidence="10 11">
    <name type="scientific">Flavobacterium chungangense</name>
    <dbReference type="NCBI Taxonomy" id="554283"/>
    <lineage>
        <taxon>Bacteria</taxon>
        <taxon>Pseudomonadati</taxon>
        <taxon>Bacteroidota</taxon>
        <taxon>Flavobacteriia</taxon>
        <taxon>Flavobacteriales</taxon>
        <taxon>Flavobacteriaceae</taxon>
        <taxon>Flavobacterium</taxon>
    </lineage>
</organism>
<keyword evidence="2 7" id="KW-0813">Transport</keyword>
<proteinExistence type="inferred from homology"/>
<gene>
    <name evidence="10" type="ORF">FLACHUCJ7_00516</name>
</gene>
<dbReference type="SUPFAM" id="SSF56935">
    <property type="entry name" value="Porins"/>
    <property type="match status" value="1"/>
</dbReference>
<feature type="chain" id="PRO_5028172779" evidence="8">
    <location>
        <begin position="23"/>
        <end position="1076"/>
    </location>
</feature>
<dbReference type="InterPro" id="IPR023996">
    <property type="entry name" value="TonB-dep_OMP_SusC/RagA"/>
</dbReference>
<evidence type="ECO:0000313" key="11">
    <source>
        <dbReference type="Proteomes" id="UP000556700"/>
    </source>
</evidence>
<dbReference type="AlphaFoldDB" id="A0A6V6YPW9"/>
<evidence type="ECO:0000256" key="7">
    <source>
        <dbReference type="PROSITE-ProRule" id="PRU01360"/>
    </source>
</evidence>
<dbReference type="SUPFAM" id="SSF49464">
    <property type="entry name" value="Carboxypeptidase regulatory domain-like"/>
    <property type="match status" value="1"/>
</dbReference>
<keyword evidence="6 7" id="KW-0998">Cell outer membrane</keyword>
<dbReference type="Pfam" id="PF13715">
    <property type="entry name" value="CarbopepD_reg_2"/>
    <property type="match status" value="1"/>
</dbReference>
<dbReference type="FunFam" id="2.170.130.10:FF:000008">
    <property type="entry name" value="SusC/RagA family TonB-linked outer membrane protein"/>
    <property type="match status" value="1"/>
</dbReference>